<dbReference type="Gene3D" id="3.20.20.140">
    <property type="entry name" value="Metal-dependent hydrolases"/>
    <property type="match status" value="1"/>
</dbReference>
<keyword evidence="3" id="KW-0819">tRNA processing</keyword>
<dbReference type="GO" id="GO:0005655">
    <property type="term" value="C:nucleolar ribonuclease P complex"/>
    <property type="evidence" value="ECO:0007669"/>
    <property type="project" value="TreeGrafter"/>
</dbReference>
<dbReference type="PANTHER" id="PTHR13031:SF0">
    <property type="entry name" value="RIBONUCLEASE P PROTEIN SUBUNIT P30"/>
    <property type="match status" value="1"/>
</dbReference>
<accession>A0A078BAG0</accession>
<protein>
    <submittedName>
        <fullName evidence="4">Rnase p subunit p30 family protein</fullName>
    </submittedName>
</protein>
<gene>
    <name evidence="4" type="primary">Contig12102.g12938</name>
    <name evidence="4" type="ORF">STYLEM_19672</name>
</gene>
<proteinExistence type="inferred from homology"/>
<dbReference type="OrthoDB" id="17948at2759"/>
<dbReference type="GO" id="GO:0008033">
    <property type="term" value="P:tRNA processing"/>
    <property type="evidence" value="ECO:0007669"/>
    <property type="project" value="UniProtKB-KW"/>
</dbReference>
<keyword evidence="5" id="KW-1185">Reference proteome</keyword>
<dbReference type="Pfam" id="PF01876">
    <property type="entry name" value="RNase_P_p30"/>
    <property type="match status" value="1"/>
</dbReference>
<dbReference type="InParanoid" id="A0A078BAG0"/>
<dbReference type="GO" id="GO:0003723">
    <property type="term" value="F:RNA binding"/>
    <property type="evidence" value="ECO:0007669"/>
    <property type="project" value="TreeGrafter"/>
</dbReference>
<dbReference type="EMBL" id="CCKQ01018552">
    <property type="protein sequence ID" value="CDW90528.1"/>
    <property type="molecule type" value="Genomic_DNA"/>
</dbReference>
<organism evidence="4 5">
    <name type="scientific">Stylonychia lemnae</name>
    <name type="common">Ciliate</name>
    <dbReference type="NCBI Taxonomy" id="5949"/>
    <lineage>
        <taxon>Eukaryota</taxon>
        <taxon>Sar</taxon>
        <taxon>Alveolata</taxon>
        <taxon>Ciliophora</taxon>
        <taxon>Intramacronucleata</taxon>
        <taxon>Spirotrichea</taxon>
        <taxon>Stichotrichia</taxon>
        <taxon>Sporadotrichida</taxon>
        <taxon>Oxytrichidae</taxon>
        <taxon>Stylonychinae</taxon>
        <taxon>Stylonychia</taxon>
    </lineage>
</organism>
<evidence type="ECO:0000256" key="2">
    <source>
        <dbReference type="ARBA" id="ARBA00007331"/>
    </source>
</evidence>
<dbReference type="PANTHER" id="PTHR13031">
    <property type="entry name" value="RIBONUCLEASE P SUBUNIT P30"/>
    <property type="match status" value="1"/>
</dbReference>
<evidence type="ECO:0000256" key="3">
    <source>
        <dbReference type="ARBA" id="ARBA00022694"/>
    </source>
</evidence>
<evidence type="ECO:0000313" key="4">
    <source>
        <dbReference type="EMBL" id="CDW90528.1"/>
    </source>
</evidence>
<evidence type="ECO:0000313" key="5">
    <source>
        <dbReference type="Proteomes" id="UP000039865"/>
    </source>
</evidence>
<name>A0A078BAG0_STYLE</name>
<dbReference type="InterPro" id="IPR016195">
    <property type="entry name" value="Pol/histidinol_Pase-like"/>
</dbReference>
<comment type="subcellular location">
    <subcellularLocation>
        <location evidence="1">Nucleus</location>
    </subcellularLocation>
</comment>
<reference evidence="4 5" key="1">
    <citation type="submission" date="2014-06" db="EMBL/GenBank/DDBJ databases">
        <authorList>
            <person name="Swart Estienne"/>
        </authorList>
    </citation>
    <scope>NUCLEOTIDE SEQUENCE [LARGE SCALE GENOMIC DNA]</scope>
    <source>
        <strain evidence="4 5">130c</strain>
    </source>
</reference>
<comment type="similarity">
    <text evidence="2">Belongs to the eukaryotic/archaeal RNase P protein component 3 family.</text>
</comment>
<dbReference type="Proteomes" id="UP000039865">
    <property type="component" value="Unassembled WGS sequence"/>
</dbReference>
<dbReference type="SUPFAM" id="SSF89550">
    <property type="entry name" value="PHP domain-like"/>
    <property type="match status" value="1"/>
</dbReference>
<dbReference type="InterPro" id="IPR002738">
    <property type="entry name" value="RNase_P_p30"/>
</dbReference>
<sequence>MVSKKSKSKSTDLNPGDGYYEMNIRVGTEEQIKQNIPFAQLINDPIVIKQMQEMALSSINDNYTRLVFNFIKNGGQLTDKDSCQFKAFDLEKLWNQSEQRGLPKFDSPVIPNFDNIKQYTRLTIICDDPKVVHQIIVIFIPKILIQNLSSGEKKQYGIINSYDLLAVRTSESEQLFEQICTKSDVDIISIDLTKRLSFFISKVLVKQALQRGIQFEICYGAGCFEGSQTNRKQFLQNVMQLVKVSKGKGIILSCEANNSIYQRTPIDCIQMQEINMNEFIRALMFGMGQREALMTMQQNAQMVLKHSHMRKTYKGVAELVLKENQNEEEEEKMQM</sequence>
<dbReference type="AlphaFoldDB" id="A0A078BAG0"/>
<evidence type="ECO:0000256" key="1">
    <source>
        <dbReference type="ARBA" id="ARBA00004123"/>
    </source>
</evidence>